<dbReference type="EMBL" id="GFAC01001581">
    <property type="protein sequence ID" value="JAT97607.1"/>
    <property type="molecule type" value="mRNA"/>
</dbReference>
<evidence type="ECO:0000313" key="1">
    <source>
        <dbReference type="EMBL" id="JAT97607.1"/>
    </source>
</evidence>
<dbReference type="PANTHER" id="PTHR31751">
    <property type="entry name" value="SI:CH211-108C17.2-RELATED-RELATED"/>
    <property type="match status" value="1"/>
</dbReference>
<dbReference type="AlphaFoldDB" id="A0A1E1XEC1"/>
<dbReference type="PANTHER" id="PTHR31751:SF42">
    <property type="entry name" value="PROTEIN CBG10204"/>
    <property type="match status" value="1"/>
</dbReference>
<protein>
    <submittedName>
        <fullName evidence="1">Uncharacterized protein</fullName>
    </submittedName>
</protein>
<name>A0A1E1XEC1_9ACAR</name>
<accession>A0A1E1XEC1</accession>
<feature type="non-terminal residue" evidence="1">
    <location>
        <position position="1"/>
    </location>
</feature>
<sequence length="217" mass="23835">GSAVGITATCSDGHCFCWQSQPTIGTHAAGNILLAASILFTGLGPAKGLRMLSAIGVATICERTFFRYQSKFLLPAVMKVWNEAQKRLLAEVEEQPVTIAGDGRADSPGFCAKYGTYTMLDVARNKIVHLELVQSNEVGGSTHMELEGLKRGLQHLKAHGVSVTTIVTDRHCQIRKYLANEQGHIDHRFDVWHIAKGNDLFLLLFLRPDVVHEISDL</sequence>
<reference evidence="1" key="1">
    <citation type="journal article" date="2017" name="Front. Cell. Infect. Microbiol.">
        <title>The Distinct Transcriptional Response of the Midgut of Amblyomma sculptum and Amblyomma aureolatum Ticks to Rickettsia rickettsii Correlates to Their Differences in Susceptibility to Infection.</title>
        <authorList>
            <person name="Martins L.A."/>
            <person name="Galletti M.F.B.M."/>
            <person name="Ribeiro J.M."/>
            <person name="Fujita A."/>
            <person name="Costa F.B."/>
            <person name="Labruna M.B."/>
            <person name="Daffre S."/>
            <person name="Fogaca A.C."/>
        </authorList>
    </citation>
    <scope>NUCLEOTIDE SEQUENCE</scope>
</reference>
<organism evidence="1">
    <name type="scientific">Amblyomma aureolatum</name>
    <dbReference type="NCBI Taxonomy" id="187763"/>
    <lineage>
        <taxon>Eukaryota</taxon>
        <taxon>Metazoa</taxon>
        <taxon>Ecdysozoa</taxon>
        <taxon>Arthropoda</taxon>
        <taxon>Chelicerata</taxon>
        <taxon>Arachnida</taxon>
        <taxon>Acari</taxon>
        <taxon>Parasitiformes</taxon>
        <taxon>Ixodida</taxon>
        <taxon>Ixodoidea</taxon>
        <taxon>Ixodidae</taxon>
        <taxon>Amblyomminae</taxon>
        <taxon>Amblyomma</taxon>
    </lineage>
</organism>
<proteinExistence type="evidence at transcript level"/>